<name>A0A1T5A5G1_9FIRM</name>
<dbReference type="AlphaFoldDB" id="A0A1T5A5G1"/>
<dbReference type="PANTHER" id="PTHR42983:SF1">
    <property type="entry name" value="IRON-MOLYBDENUM PROTEIN"/>
    <property type="match status" value="1"/>
</dbReference>
<dbReference type="CDD" id="cd00851">
    <property type="entry name" value="MTH1175"/>
    <property type="match status" value="1"/>
</dbReference>
<dbReference type="RefSeq" id="WP_200805069.1">
    <property type="nucleotide sequence ID" value="NZ_DAMCMJ010000002.1"/>
</dbReference>
<dbReference type="EMBL" id="FUYN01000001">
    <property type="protein sequence ID" value="SKB30252.1"/>
    <property type="molecule type" value="Genomic_DNA"/>
</dbReference>
<feature type="domain" description="Dinitrogenase iron-molybdenum cofactor biosynthesis" evidence="1">
    <location>
        <begin position="9"/>
        <end position="96"/>
    </location>
</feature>
<dbReference type="InterPro" id="IPR033913">
    <property type="entry name" value="MTH1175_dom"/>
</dbReference>
<dbReference type="SUPFAM" id="SSF53146">
    <property type="entry name" value="Nitrogenase accessory factor-like"/>
    <property type="match status" value="1"/>
</dbReference>
<proteinExistence type="predicted"/>
<evidence type="ECO:0000259" key="1">
    <source>
        <dbReference type="Pfam" id="PF02579"/>
    </source>
</evidence>
<dbReference type="InterPro" id="IPR003731">
    <property type="entry name" value="Di-Nase_FeMo-co_biosynth"/>
</dbReference>
<evidence type="ECO:0000313" key="2">
    <source>
        <dbReference type="EMBL" id="SKB30252.1"/>
    </source>
</evidence>
<reference evidence="3" key="1">
    <citation type="submission" date="2017-02" db="EMBL/GenBank/DDBJ databases">
        <authorList>
            <person name="Varghese N."/>
            <person name="Submissions S."/>
        </authorList>
    </citation>
    <scope>NUCLEOTIDE SEQUENCE [LARGE SCALE GENOMIC DNA]</scope>
    <source>
        <strain evidence="3">ATCC 35199</strain>
    </source>
</reference>
<keyword evidence="3" id="KW-1185">Reference proteome</keyword>
<organism evidence="2 3">
    <name type="scientific">Acetoanaerobium noterae</name>
    <dbReference type="NCBI Taxonomy" id="745369"/>
    <lineage>
        <taxon>Bacteria</taxon>
        <taxon>Bacillati</taxon>
        <taxon>Bacillota</taxon>
        <taxon>Clostridia</taxon>
        <taxon>Peptostreptococcales</taxon>
        <taxon>Filifactoraceae</taxon>
        <taxon>Acetoanaerobium</taxon>
    </lineage>
</organism>
<dbReference type="Gene3D" id="3.30.420.130">
    <property type="entry name" value="Dinitrogenase iron-molybdenum cofactor biosynthesis domain"/>
    <property type="match status" value="1"/>
</dbReference>
<evidence type="ECO:0000313" key="3">
    <source>
        <dbReference type="Proteomes" id="UP000243406"/>
    </source>
</evidence>
<dbReference type="Pfam" id="PF02579">
    <property type="entry name" value="Nitro_FeMo-Co"/>
    <property type="match status" value="1"/>
</dbReference>
<dbReference type="InterPro" id="IPR036105">
    <property type="entry name" value="DiNase_FeMo-co_biosyn_sf"/>
</dbReference>
<dbReference type="PANTHER" id="PTHR42983">
    <property type="entry name" value="DINITROGENASE IRON-MOLYBDENUM COFACTOR PROTEIN-RELATED"/>
    <property type="match status" value="1"/>
</dbReference>
<accession>A0A1T5A5G1</accession>
<gene>
    <name evidence="2" type="ORF">SAMN02745120_0784</name>
</gene>
<protein>
    <submittedName>
        <fullName evidence="2">Predicted Fe-Mo cluster-binding protein, NifX family</fullName>
    </submittedName>
</protein>
<sequence>MKIAIASDRGMVTQHFGHCEHFHIYEVDGKEVVSSEKVKNPGHRPGFLPVFLHEQGVNVIISGGMGGGAIEIFNEKNIEVIIGAQGELENTINAYLSGELKSTGSVCHDHMHEGDGCGH</sequence>
<dbReference type="Proteomes" id="UP000243406">
    <property type="component" value="Unassembled WGS sequence"/>
</dbReference>